<feature type="repeat" description="ANK" evidence="3">
    <location>
        <begin position="473"/>
        <end position="493"/>
    </location>
</feature>
<reference evidence="5 6" key="2">
    <citation type="submission" date="2016-05" db="EMBL/GenBank/DDBJ databases">
        <title>Lineage-specific infection strategies underlie the spectrum of fungal disease in amphibians.</title>
        <authorList>
            <person name="Cuomo C.A."/>
            <person name="Farrer R.A."/>
            <person name="James T."/>
            <person name="Longcore J."/>
            <person name="Birren B."/>
        </authorList>
    </citation>
    <scope>NUCLEOTIDE SEQUENCE [LARGE SCALE GENOMIC DNA]</scope>
    <source>
        <strain evidence="5 6">JEL423</strain>
    </source>
</reference>
<feature type="region of interest" description="Disordered" evidence="4">
    <location>
        <begin position="365"/>
        <end position="387"/>
    </location>
</feature>
<proteinExistence type="predicted"/>
<feature type="region of interest" description="Disordered" evidence="4">
    <location>
        <begin position="1330"/>
        <end position="1418"/>
    </location>
</feature>
<feature type="region of interest" description="Disordered" evidence="4">
    <location>
        <begin position="298"/>
        <end position="347"/>
    </location>
</feature>
<reference evidence="5 6" key="1">
    <citation type="submission" date="2006-10" db="EMBL/GenBank/DDBJ databases">
        <title>The Genome Sequence of Batrachochytrium dendrobatidis JEL423.</title>
        <authorList>
            <consortium name="The Broad Institute Genome Sequencing Platform"/>
            <person name="Birren B."/>
            <person name="Lander E."/>
            <person name="Galagan J."/>
            <person name="Cuomo C."/>
            <person name="Devon K."/>
            <person name="Jaffe D."/>
            <person name="Butler J."/>
            <person name="Alvarez P."/>
            <person name="Gnerre S."/>
            <person name="Grabherr M."/>
            <person name="Kleber M."/>
            <person name="Mauceli E."/>
            <person name="Brockman W."/>
            <person name="Young S."/>
            <person name="LaButti K."/>
            <person name="Sykes S."/>
            <person name="DeCaprio D."/>
            <person name="Crawford M."/>
            <person name="Koehrsen M."/>
            <person name="Engels R."/>
            <person name="Montgomery P."/>
            <person name="Pearson M."/>
            <person name="Howarth C."/>
            <person name="Larson L."/>
            <person name="White J."/>
            <person name="O'Leary S."/>
            <person name="Kodira C."/>
            <person name="Zeng Q."/>
            <person name="Yandava C."/>
            <person name="Alvarado L."/>
            <person name="Longcore J."/>
            <person name="James T."/>
        </authorList>
    </citation>
    <scope>NUCLEOTIDE SEQUENCE [LARGE SCALE GENOMIC DNA]</scope>
    <source>
        <strain evidence="5 6">JEL423</strain>
    </source>
</reference>
<feature type="compositionally biased region" description="Low complexity" evidence="4">
    <location>
        <begin position="1084"/>
        <end position="1094"/>
    </location>
</feature>
<evidence type="ECO:0000256" key="2">
    <source>
        <dbReference type="ARBA" id="ARBA00023043"/>
    </source>
</evidence>
<feature type="region of interest" description="Disordered" evidence="4">
    <location>
        <begin position="1069"/>
        <end position="1110"/>
    </location>
</feature>
<keyword evidence="2 3" id="KW-0040">ANK repeat</keyword>
<dbReference type="OrthoDB" id="428895at2759"/>
<feature type="compositionally biased region" description="Polar residues" evidence="4">
    <location>
        <begin position="1178"/>
        <end position="1196"/>
    </location>
</feature>
<dbReference type="PROSITE" id="PS50297">
    <property type="entry name" value="ANK_REP_REGION"/>
    <property type="match status" value="3"/>
</dbReference>
<dbReference type="Proteomes" id="UP000077115">
    <property type="component" value="Unassembled WGS sequence"/>
</dbReference>
<dbReference type="Pfam" id="PF00023">
    <property type="entry name" value="Ank"/>
    <property type="match status" value="1"/>
</dbReference>
<feature type="region of interest" description="Disordered" evidence="4">
    <location>
        <begin position="1146"/>
        <end position="1216"/>
    </location>
</feature>
<feature type="region of interest" description="Disordered" evidence="4">
    <location>
        <begin position="1016"/>
        <end position="1057"/>
    </location>
</feature>
<evidence type="ECO:0000313" key="6">
    <source>
        <dbReference type="Proteomes" id="UP000077115"/>
    </source>
</evidence>
<evidence type="ECO:0000256" key="4">
    <source>
        <dbReference type="SAM" id="MobiDB-lite"/>
    </source>
</evidence>
<protein>
    <submittedName>
        <fullName evidence="5">Uncharacterized protein</fullName>
    </submittedName>
</protein>
<dbReference type="PROSITE" id="PS50088">
    <property type="entry name" value="ANK_REPEAT"/>
    <property type="match status" value="3"/>
</dbReference>
<feature type="compositionally biased region" description="Polar residues" evidence="4">
    <location>
        <begin position="1016"/>
        <end position="1025"/>
    </location>
</feature>
<dbReference type="Gene3D" id="1.25.40.20">
    <property type="entry name" value="Ankyrin repeat-containing domain"/>
    <property type="match status" value="2"/>
</dbReference>
<dbReference type="STRING" id="403673.A0A177WCZ9"/>
<evidence type="ECO:0000256" key="3">
    <source>
        <dbReference type="PROSITE-ProRule" id="PRU00023"/>
    </source>
</evidence>
<dbReference type="PANTHER" id="PTHR24198">
    <property type="entry name" value="ANKYRIN REPEAT AND PROTEIN KINASE DOMAIN-CONTAINING PROTEIN"/>
    <property type="match status" value="1"/>
</dbReference>
<feature type="repeat" description="ANK" evidence="3">
    <location>
        <begin position="439"/>
        <end position="472"/>
    </location>
</feature>
<evidence type="ECO:0000313" key="5">
    <source>
        <dbReference type="EMBL" id="OAJ37988.1"/>
    </source>
</evidence>
<name>A0A177WCZ9_BATDL</name>
<accession>A0A177WCZ9</accession>
<feature type="region of interest" description="Disordered" evidence="4">
    <location>
        <begin position="830"/>
        <end position="852"/>
    </location>
</feature>
<feature type="compositionally biased region" description="Polar residues" evidence="4">
    <location>
        <begin position="1159"/>
        <end position="1171"/>
    </location>
</feature>
<dbReference type="InterPro" id="IPR002110">
    <property type="entry name" value="Ankyrin_rpt"/>
</dbReference>
<feature type="compositionally biased region" description="Low complexity" evidence="4">
    <location>
        <begin position="667"/>
        <end position="684"/>
    </location>
</feature>
<dbReference type="Pfam" id="PF12796">
    <property type="entry name" value="Ank_2"/>
    <property type="match status" value="1"/>
</dbReference>
<evidence type="ECO:0000256" key="1">
    <source>
        <dbReference type="ARBA" id="ARBA00022737"/>
    </source>
</evidence>
<gene>
    <name evidence="5" type="ORF">BDEG_21956</name>
</gene>
<dbReference type="PANTHER" id="PTHR24198:SF165">
    <property type="entry name" value="ANKYRIN REPEAT-CONTAINING PROTEIN-RELATED"/>
    <property type="match status" value="1"/>
</dbReference>
<feature type="compositionally biased region" description="Polar residues" evidence="4">
    <location>
        <begin position="685"/>
        <end position="697"/>
    </location>
</feature>
<dbReference type="SUPFAM" id="SSF48403">
    <property type="entry name" value="Ankyrin repeat"/>
    <property type="match status" value="1"/>
</dbReference>
<sequence>MAEIFTAKTTRLFLPSQIYIKKQVCKPARSNTALQIHSYSMTTLADQEMQDSLMELQQNQEKSLSETSLSFNSNELLSAKPMDSTAMSDMLGVSLDDPMALERAVFTAVNEGDTDHLKNVFSLYSSSTAVLQMLLTTSYPNRDNFYKHDPEVMQDAHELLGPSMEHLNAIQIACILGDEEIAMVILDFVVHVTDEIDARKVLYEFMGRIWGNGNTVLHLASFLGMSELVKRLLELGAAPGKFNERKYRPVDCADDDCTRKMFETVTEIDQAKHHGAAKEISDKRNDILDLRLQAVPNASPRVISEPSGSHSKSSSWDSSSRQRADSASSSIEPGSPRDSRLRKLTKSGTVNGDFRIGELSRNQDASKSLAQSFKQPPPLKPKSKKTVGFDPSTMILHLCQHNDDPTVNRCDLVRSLLGLDLPVDSSKRIDVNSLFSPQQGLTPLHLACSHAAYDIALMLLQEAHVAVNVRDCEGWTPLHCASAEGNIPIIELLGRCQGVYGTEAENISKPECADWLYPIDGPIDLIPLNEDDEIPEDIAFDGKQDQIAALFQTLKTKYPPPPQNVYEVDNNYIDEGDLDDLEESDDDEIDEIAGQKKHRSKEHKSMPFGFSHAPSMMKSALRRKDPEDADKSLMGDLVANSRSVDPSALLAEGNVITSPVLCSNSDELNSVSSSTPQISGSISTHLSQKESTTYTEPSKNIIDLEKVSSTLQQSEKAFSGLAQEHQSESFKRSTEINQPAACYSSNTVVSAILDPVPGALRISNGNSNQFVESNITLSKGDSSDASIHQNKADVLTETESTQNKASNALKLIDTLSTPRSNLETRLSIESKRQQTTPAQNTLHATEESQTIESEKITTVASTNVLTDQCNGKSGIPQKNLTETTSSQSVASNTPSTLGLISRIPVPTSPKSRMTAAIQSSTLTCSSSPSLAKKLSASHKVTEQHQSTIKDAETNAKIASKPAKVSRGIYGFLDGMKSTQSIEDLETQLHNPTSLGFVSCTPDLLTASHLNTDFSNTKLETVGSDNTSKDLPRIQESQKKAPEAPTSAVLHNTKPEASTSMSLFGRLKEKFNKPGTVPPDPPNLSRSSSKSSMESLYKRKTDALPTSEVQDTLSKHKTNTVNFMAGSSKESETITEAVKSQSNTLVAVSTKHRDAKKVQNESSPLKESQTLQVPDESHVSNLEVSANSQDPLSSSAGLDTFASRKTRLRNGSQTRTHDQITSDFPWMRPANGPEVSGLVKSGEVLRRPSELSRRASKLVRDPESPSRTGIIPSLISHSSKKGEFKEMRSSESSFEMKPKYVGAQPPQDEVVATGTVDSIRQAFNRPGIVEANMPQTKQSPLRRLGGFTGQANSAAPRRALNSQTAVDTKPGISSTTTSPDKPMSTPSQQKPHYSSKIIPKPNEAIAEEPLSTPQPQANSSFILRADLEFSNNISGAMSKTASVRDRIKRFETSG</sequence>
<feature type="compositionally biased region" description="Basic and acidic residues" evidence="4">
    <location>
        <begin position="1026"/>
        <end position="1041"/>
    </location>
</feature>
<feature type="region of interest" description="Disordered" evidence="4">
    <location>
        <begin position="593"/>
        <end position="627"/>
    </location>
</feature>
<dbReference type="EMBL" id="DS022301">
    <property type="protein sequence ID" value="OAJ37988.1"/>
    <property type="molecule type" value="Genomic_DNA"/>
</dbReference>
<keyword evidence="1" id="KW-0677">Repeat</keyword>
<feature type="compositionally biased region" description="Low complexity" evidence="4">
    <location>
        <begin position="304"/>
        <end position="330"/>
    </location>
</feature>
<dbReference type="InterPro" id="IPR036770">
    <property type="entry name" value="Ankyrin_rpt-contain_sf"/>
</dbReference>
<feature type="region of interest" description="Disordered" evidence="4">
    <location>
        <begin position="667"/>
        <end position="697"/>
    </location>
</feature>
<feature type="compositionally biased region" description="Polar residues" evidence="4">
    <location>
        <begin position="1359"/>
        <end position="1391"/>
    </location>
</feature>
<dbReference type="VEuPathDB" id="FungiDB:BDEG_21956"/>
<dbReference type="SMART" id="SM00248">
    <property type="entry name" value="ANK"/>
    <property type="match status" value="4"/>
</dbReference>
<organism evidence="5 6">
    <name type="scientific">Batrachochytrium dendrobatidis (strain JEL423)</name>
    <dbReference type="NCBI Taxonomy" id="403673"/>
    <lineage>
        <taxon>Eukaryota</taxon>
        <taxon>Fungi</taxon>
        <taxon>Fungi incertae sedis</taxon>
        <taxon>Chytridiomycota</taxon>
        <taxon>Chytridiomycota incertae sedis</taxon>
        <taxon>Chytridiomycetes</taxon>
        <taxon>Rhizophydiales</taxon>
        <taxon>Rhizophydiales incertae sedis</taxon>
        <taxon>Batrachochytrium</taxon>
    </lineage>
</organism>
<feature type="compositionally biased region" description="Polar residues" evidence="4">
    <location>
        <begin position="833"/>
        <end position="852"/>
    </location>
</feature>
<feature type="repeat" description="ANK" evidence="3">
    <location>
        <begin position="212"/>
        <end position="244"/>
    </location>
</feature>
<feature type="region of interest" description="Disordered" evidence="4">
    <location>
        <begin position="870"/>
        <end position="894"/>
    </location>
</feature>